<evidence type="ECO:0000313" key="1">
    <source>
        <dbReference type="EMBL" id="AEM37751.1"/>
    </source>
</evidence>
<name>G1FKP8_EPIBR</name>
<dbReference type="AlphaFoldDB" id="G1FKP8"/>
<dbReference type="EMBL" id="JN217006">
    <property type="protein sequence ID" value="AEM37751.1"/>
    <property type="molecule type" value="mRNA"/>
</dbReference>
<accession>G1FKP8</accession>
<feature type="non-terminal residue" evidence="1">
    <location>
        <position position="72"/>
    </location>
</feature>
<reference evidence="1" key="1">
    <citation type="submission" date="2011-07" db="EMBL/GenBank/DDBJ databases">
        <title>Cytochrome P450, family 4, subfamily V, polypeptide 2 identification from Epinephelus bruneus.</title>
        <authorList>
            <person name="Harikrishnan R."/>
            <person name="Kim J.-S."/>
            <person name="Heo M.-S."/>
        </authorList>
    </citation>
    <scope>NUCLEOTIDE SEQUENCE</scope>
</reference>
<organism evidence="1">
    <name type="scientific">Epinephelus bruneus</name>
    <name type="common">Longtooth grouper</name>
    <dbReference type="NCBI Taxonomy" id="323802"/>
    <lineage>
        <taxon>Eukaryota</taxon>
        <taxon>Metazoa</taxon>
        <taxon>Chordata</taxon>
        <taxon>Craniata</taxon>
        <taxon>Vertebrata</taxon>
        <taxon>Euteleostomi</taxon>
        <taxon>Actinopterygii</taxon>
        <taxon>Neopterygii</taxon>
        <taxon>Teleostei</taxon>
        <taxon>Neoteleostei</taxon>
        <taxon>Acanthomorphata</taxon>
        <taxon>Eupercaria</taxon>
        <taxon>Perciformes</taxon>
        <taxon>Serranoidei</taxon>
        <taxon>Serranidae</taxon>
        <taxon>Epinephelinae</taxon>
        <taxon>Epinephelini</taxon>
        <taxon>Epinephelus</taxon>
    </lineage>
</organism>
<protein>
    <submittedName>
        <fullName evidence="1">Cytochrome P450, family 4</fullName>
    </submittedName>
</protein>
<sequence length="72" mass="7872">MVSRCPKMPLPSSLPTLSTVTHDTSLTLRSSGLNASCLRIQWEGLHMPTSPSPPDSATVSVNALHSWKKRWS</sequence>
<proteinExistence type="evidence at transcript level"/>